<gene>
    <name evidence="1" type="ORF">NB700_001907</name>
</gene>
<dbReference type="Proteomes" id="UP001320843">
    <property type="component" value="Unassembled WGS sequence"/>
</dbReference>
<reference evidence="1 2" key="1">
    <citation type="submission" date="2022-06" db="EMBL/GenBank/DDBJ databases">
        <title>Dynamics of rice microbiomes reveals core vertical transmitted seed endophytes.</title>
        <authorList>
            <person name="Liao K."/>
            <person name="Zhang X."/>
        </authorList>
    </citation>
    <scope>NUCLEOTIDE SEQUENCE [LARGE SCALE GENOMIC DNA]</scope>
    <source>
        <strain evidence="1 2">YT10-10-1</strain>
    </source>
</reference>
<sequence length="192" mass="21185">MANDNVLPDGAPSAVVMAGGQTFLIVSRRDIEAGDYHSVMQIANIWMTSADSLSAAAARASLVVDGYNEDPRDLTVIPEVESYFKELSKLLPELPIFLLQQLPEMYLYLSLAAGAKRMSYQPTSTAHTQYFHMDFPSGKDLASVCFAFSSAIQHRLRHLRIADEHPVRAMAKETERLLFQAAAAVKPARENA</sequence>
<evidence type="ECO:0000313" key="1">
    <source>
        <dbReference type="EMBL" id="MCW0399351.1"/>
    </source>
</evidence>
<accession>A0ABT3DVH3</accession>
<organism evidence="1 2">
    <name type="scientific">Xanthomonas sacchari</name>
    <dbReference type="NCBI Taxonomy" id="56458"/>
    <lineage>
        <taxon>Bacteria</taxon>
        <taxon>Pseudomonadati</taxon>
        <taxon>Pseudomonadota</taxon>
        <taxon>Gammaproteobacteria</taxon>
        <taxon>Lysobacterales</taxon>
        <taxon>Lysobacteraceae</taxon>
        <taxon>Xanthomonas</taxon>
    </lineage>
</organism>
<evidence type="ECO:0000313" key="2">
    <source>
        <dbReference type="Proteomes" id="UP001320843"/>
    </source>
</evidence>
<protein>
    <submittedName>
        <fullName evidence="1">Uncharacterized protein</fullName>
    </submittedName>
</protein>
<dbReference type="EMBL" id="JANFWR010000010">
    <property type="protein sequence ID" value="MCW0399351.1"/>
    <property type="molecule type" value="Genomic_DNA"/>
</dbReference>
<keyword evidence="2" id="KW-1185">Reference proteome</keyword>
<comment type="caution">
    <text evidence="1">The sequence shown here is derived from an EMBL/GenBank/DDBJ whole genome shotgun (WGS) entry which is preliminary data.</text>
</comment>
<proteinExistence type="predicted"/>
<dbReference type="RefSeq" id="WP_267122764.1">
    <property type="nucleotide sequence ID" value="NZ_JANFWR010000010.1"/>
</dbReference>
<name>A0ABT3DVH3_9XANT</name>